<keyword evidence="3" id="KW-0227">DNA damage</keyword>
<evidence type="ECO:0000256" key="7">
    <source>
        <dbReference type="ARBA" id="ARBA00023204"/>
    </source>
</evidence>
<dbReference type="GO" id="GO:0051539">
    <property type="term" value="F:4 iron, 4 sulfur cluster binding"/>
    <property type="evidence" value="ECO:0007669"/>
    <property type="project" value="UniProtKB-KW"/>
</dbReference>
<keyword evidence="5" id="KW-0408">Iron</keyword>
<evidence type="ECO:0000259" key="8">
    <source>
        <dbReference type="SMART" id="SM00986"/>
    </source>
</evidence>
<keyword evidence="7" id="KW-0234">DNA repair</keyword>
<keyword evidence="10" id="KW-1185">Reference proteome</keyword>
<dbReference type="KEGG" id="dps:DP1760"/>
<dbReference type="AlphaFoldDB" id="Q6AMD6"/>
<organism evidence="9 10">
    <name type="scientific">Desulfotalea psychrophila (strain LSv54 / DSM 12343)</name>
    <dbReference type="NCBI Taxonomy" id="177439"/>
    <lineage>
        <taxon>Bacteria</taxon>
        <taxon>Pseudomonadati</taxon>
        <taxon>Thermodesulfobacteriota</taxon>
        <taxon>Desulfobulbia</taxon>
        <taxon>Desulfobulbales</taxon>
        <taxon>Desulfocapsaceae</taxon>
        <taxon>Desulfotalea</taxon>
    </lineage>
</organism>
<proteinExistence type="predicted"/>
<dbReference type="SUPFAM" id="SSF52141">
    <property type="entry name" value="Uracil-DNA glycosylase-like"/>
    <property type="match status" value="1"/>
</dbReference>
<dbReference type="PANTHER" id="PTHR33693:SF1">
    <property type="entry name" value="TYPE-4 URACIL-DNA GLYCOSYLASE"/>
    <property type="match status" value="1"/>
</dbReference>
<evidence type="ECO:0000256" key="4">
    <source>
        <dbReference type="ARBA" id="ARBA00022801"/>
    </source>
</evidence>
<evidence type="ECO:0000256" key="1">
    <source>
        <dbReference type="ARBA" id="ARBA00022485"/>
    </source>
</evidence>
<protein>
    <submittedName>
        <fullName evidence="9">Related to DNA polymerase, bacteriophage-type</fullName>
    </submittedName>
</protein>
<keyword evidence="1" id="KW-0004">4Fe-4S</keyword>
<dbReference type="GO" id="GO:0097506">
    <property type="term" value="F:deaminated base DNA N-glycosylase activity"/>
    <property type="evidence" value="ECO:0007669"/>
    <property type="project" value="UniProtKB-ARBA"/>
</dbReference>
<dbReference type="GO" id="GO:0046872">
    <property type="term" value="F:metal ion binding"/>
    <property type="evidence" value="ECO:0007669"/>
    <property type="project" value="UniProtKB-KW"/>
</dbReference>
<dbReference type="CDD" id="cd10030">
    <property type="entry name" value="UDG-F4_TTUDGA_SPO1dp_like"/>
    <property type="match status" value="1"/>
</dbReference>
<keyword evidence="6" id="KW-0411">Iron-sulfur</keyword>
<dbReference type="eggNOG" id="COG1573">
    <property type="taxonomic scope" value="Bacteria"/>
</dbReference>
<feature type="domain" description="Uracil-DNA glycosylase-like" evidence="8">
    <location>
        <begin position="103"/>
        <end position="255"/>
    </location>
</feature>
<dbReference type="Proteomes" id="UP000000602">
    <property type="component" value="Chromosome"/>
</dbReference>
<keyword evidence="4" id="KW-0378">Hydrolase</keyword>
<dbReference type="SMART" id="SM00986">
    <property type="entry name" value="UDG"/>
    <property type="match status" value="1"/>
</dbReference>
<gene>
    <name evidence="9" type="ordered locus">DP1760</name>
</gene>
<name>Q6AMD6_DESPS</name>
<evidence type="ECO:0000256" key="5">
    <source>
        <dbReference type="ARBA" id="ARBA00023004"/>
    </source>
</evidence>
<evidence type="ECO:0000256" key="2">
    <source>
        <dbReference type="ARBA" id="ARBA00022723"/>
    </source>
</evidence>
<dbReference type="InterPro" id="IPR036895">
    <property type="entry name" value="Uracil-DNA_glycosylase-like_sf"/>
</dbReference>
<sequence length="269" mass="29922">MSKKEIITDLYNLLQYHEILGIKEYPDREGLQDFLAYQAEAPATIPSPPPQAVSRPPKAREYRPVTPIATVVKEPAPTKTEGTDLKKLCANCGLQTRQQAFVAGKGGKQVRLLVVGGWRIDGNETLRSAVFGAEEDLMLARMFAAMKLPAANVFVTNLVKCALRVGDRPEAADIDSCLRLLHRQIELLQPEMVCVMGTLAARKVLGKPHSLSHLRGKFYQIELLKGQTIPVLATYHPSYLLKNDEMKRPTWEDLQKVATRLLGKKRIGG</sequence>
<dbReference type="SMART" id="SM00987">
    <property type="entry name" value="UreE_C"/>
    <property type="match status" value="1"/>
</dbReference>
<dbReference type="GO" id="GO:0006281">
    <property type="term" value="P:DNA repair"/>
    <property type="evidence" value="ECO:0007669"/>
    <property type="project" value="UniProtKB-KW"/>
</dbReference>
<dbReference type="HOGENOM" id="CLU_044815_1_0_7"/>
<evidence type="ECO:0000313" key="10">
    <source>
        <dbReference type="Proteomes" id="UP000000602"/>
    </source>
</evidence>
<keyword evidence="2" id="KW-0479">Metal-binding</keyword>
<dbReference type="PANTHER" id="PTHR33693">
    <property type="entry name" value="TYPE-5 URACIL-DNA GLYCOSYLASE"/>
    <property type="match status" value="1"/>
</dbReference>
<dbReference type="InterPro" id="IPR005122">
    <property type="entry name" value="Uracil-DNA_glycosylase-like"/>
</dbReference>
<evidence type="ECO:0000313" key="9">
    <source>
        <dbReference type="EMBL" id="CAG36489.1"/>
    </source>
</evidence>
<evidence type="ECO:0000256" key="6">
    <source>
        <dbReference type="ARBA" id="ARBA00023014"/>
    </source>
</evidence>
<accession>Q6AMD6</accession>
<evidence type="ECO:0000256" key="3">
    <source>
        <dbReference type="ARBA" id="ARBA00022763"/>
    </source>
</evidence>
<dbReference type="Pfam" id="PF03167">
    <property type="entry name" value="UDG"/>
    <property type="match status" value="1"/>
</dbReference>
<dbReference type="RefSeq" id="WP_011189001.1">
    <property type="nucleotide sequence ID" value="NC_006138.1"/>
</dbReference>
<dbReference type="STRING" id="177439.DP1760"/>
<dbReference type="Gene3D" id="3.40.470.10">
    <property type="entry name" value="Uracil-DNA glycosylase-like domain"/>
    <property type="match status" value="1"/>
</dbReference>
<dbReference type="InterPro" id="IPR051536">
    <property type="entry name" value="UDG_Type-4/5"/>
</dbReference>
<dbReference type="EMBL" id="CR522870">
    <property type="protein sequence ID" value="CAG36489.1"/>
    <property type="molecule type" value="Genomic_DNA"/>
</dbReference>
<reference evidence="10" key="1">
    <citation type="journal article" date="2004" name="Environ. Microbiol.">
        <title>The genome of Desulfotalea psychrophila, a sulfate-reducing bacterium from permanently cold Arctic sediments.</title>
        <authorList>
            <person name="Rabus R."/>
            <person name="Ruepp A."/>
            <person name="Frickey T."/>
            <person name="Rattei T."/>
            <person name="Fartmann B."/>
            <person name="Stark M."/>
            <person name="Bauer M."/>
            <person name="Zibat A."/>
            <person name="Lombardot T."/>
            <person name="Becker I."/>
            <person name="Amann J."/>
            <person name="Gellner K."/>
            <person name="Teeling H."/>
            <person name="Leuschner W.D."/>
            <person name="Gloeckner F.-O."/>
            <person name="Lupas A.N."/>
            <person name="Amann R."/>
            <person name="Klenk H.-P."/>
        </authorList>
    </citation>
    <scope>NUCLEOTIDE SEQUENCE [LARGE SCALE GENOMIC DNA]</scope>
    <source>
        <strain evidence="10">DSM 12343 / LSv54</strain>
    </source>
</reference>